<protein>
    <submittedName>
        <fullName evidence="1">Uncharacterized protein</fullName>
    </submittedName>
</protein>
<gene>
    <name evidence="1" type="ORF">GBY29_16650</name>
</gene>
<dbReference type="EMBL" id="DAAGPR010000045">
    <property type="protein sequence ID" value="HAB4051409.1"/>
    <property type="molecule type" value="Genomic_DNA"/>
</dbReference>
<accession>A0A6Y1UGT9</accession>
<sequence>MLAYVYQYDDAGVYSRCHYSITANFESCLFTVFIYRLTVLCQVCFQIFSVFQNSACSNMLLISRI</sequence>
<organism evidence="1">
    <name type="scientific">Salmonella diarizonae</name>
    <dbReference type="NCBI Taxonomy" id="59204"/>
    <lineage>
        <taxon>Bacteria</taxon>
        <taxon>Pseudomonadati</taxon>
        <taxon>Pseudomonadota</taxon>
        <taxon>Gammaproteobacteria</taxon>
        <taxon>Enterobacterales</taxon>
        <taxon>Enterobacteriaceae</taxon>
        <taxon>Salmonella</taxon>
    </lineage>
</organism>
<reference evidence="1" key="2">
    <citation type="submission" date="2019-10" db="EMBL/GenBank/DDBJ databases">
        <authorList>
            <consortium name="NCBI Pathogen Detection Project"/>
        </authorList>
    </citation>
    <scope>NUCLEOTIDE SEQUENCE</scope>
    <source>
        <strain evidence="1">Salmonella enterica</strain>
    </source>
</reference>
<feature type="non-terminal residue" evidence="1">
    <location>
        <position position="65"/>
    </location>
</feature>
<evidence type="ECO:0000313" key="1">
    <source>
        <dbReference type="EMBL" id="HAB4051409.1"/>
    </source>
</evidence>
<comment type="caution">
    <text evidence="1">The sequence shown here is derived from an EMBL/GenBank/DDBJ whole genome shotgun (WGS) entry which is preliminary data.</text>
</comment>
<proteinExistence type="predicted"/>
<dbReference type="AlphaFoldDB" id="A0A6Y1UGT9"/>
<name>A0A6Y1UGT9_SALDZ</name>
<reference evidence="1" key="1">
    <citation type="journal article" date="2018" name="Genome Biol.">
        <title>SKESA: strategic k-mer extension for scrupulous assemblies.</title>
        <authorList>
            <person name="Souvorov A."/>
            <person name="Agarwala R."/>
            <person name="Lipman D.J."/>
        </authorList>
    </citation>
    <scope>NUCLEOTIDE SEQUENCE</scope>
    <source>
        <strain evidence="1">Salmonella enterica</strain>
    </source>
</reference>